<dbReference type="Gene3D" id="3.10.580.10">
    <property type="entry name" value="CBS-domain"/>
    <property type="match status" value="2"/>
</dbReference>
<proteinExistence type="inferred from homology"/>
<organism evidence="19 20">
    <name type="scientific">Methanobacterium bryantii</name>
    <dbReference type="NCBI Taxonomy" id="2161"/>
    <lineage>
        <taxon>Archaea</taxon>
        <taxon>Methanobacteriati</taxon>
        <taxon>Methanobacteriota</taxon>
        <taxon>Methanomada group</taxon>
        <taxon>Methanobacteria</taxon>
        <taxon>Methanobacteriales</taxon>
        <taxon>Methanobacteriaceae</taxon>
        <taxon>Methanobacterium</taxon>
    </lineage>
</organism>
<evidence type="ECO:0000256" key="10">
    <source>
        <dbReference type="ARBA" id="ARBA00022989"/>
    </source>
</evidence>
<evidence type="ECO:0000256" key="16">
    <source>
        <dbReference type="PIRSR" id="PIRSR006404-2"/>
    </source>
</evidence>
<dbReference type="InterPro" id="IPR000644">
    <property type="entry name" value="CBS_dom"/>
</dbReference>
<dbReference type="InterPro" id="IPR046342">
    <property type="entry name" value="CBS_dom_sf"/>
</dbReference>
<dbReference type="PANTHER" id="PTHR39188:SF3">
    <property type="entry name" value="STAGE IV SPORULATION PROTEIN FB"/>
    <property type="match status" value="1"/>
</dbReference>
<feature type="binding site" evidence="16">
    <location>
        <position position="55"/>
    </location>
    <ligand>
        <name>Zn(2+)</name>
        <dbReference type="ChEBI" id="CHEBI:29105"/>
        <note>catalytic</note>
    </ligand>
</feature>
<keyword evidence="7" id="KW-0677">Repeat</keyword>
<protein>
    <recommendedName>
        <fullName evidence="14">Zinc metalloprotease</fullName>
    </recommendedName>
</protein>
<evidence type="ECO:0000256" key="7">
    <source>
        <dbReference type="ARBA" id="ARBA00022737"/>
    </source>
</evidence>
<feature type="transmembrane region" description="Helical" evidence="14">
    <location>
        <begin position="195"/>
        <end position="219"/>
    </location>
</feature>
<feature type="domain" description="CBS" evidence="18">
    <location>
        <begin position="304"/>
        <end position="362"/>
    </location>
</feature>
<evidence type="ECO:0000256" key="9">
    <source>
        <dbReference type="ARBA" id="ARBA00022833"/>
    </source>
</evidence>
<evidence type="ECO:0000256" key="5">
    <source>
        <dbReference type="ARBA" id="ARBA00022692"/>
    </source>
</evidence>
<dbReference type="Proteomes" id="UP000217784">
    <property type="component" value="Unassembled WGS sequence"/>
</dbReference>
<dbReference type="GO" id="GO:0008237">
    <property type="term" value="F:metallopeptidase activity"/>
    <property type="evidence" value="ECO:0007669"/>
    <property type="project" value="UniProtKB-UniRule"/>
</dbReference>
<keyword evidence="11 14" id="KW-0482">Metalloprotease</keyword>
<gene>
    <name evidence="19" type="ORF">ASJ80_14945</name>
</gene>
<reference evidence="19 20" key="1">
    <citation type="journal article" date="2017" name="BMC Genomics">
        <title>Genomic analysis of methanogenic archaea reveals a shift towards energy conservation.</title>
        <authorList>
            <person name="Gilmore S.P."/>
            <person name="Henske J.K."/>
            <person name="Sexton J.A."/>
            <person name="Solomon K.V."/>
            <person name="Seppala S."/>
            <person name="Yoo J.I."/>
            <person name="Huyett L.M."/>
            <person name="Pressman A."/>
            <person name="Cogan J.Z."/>
            <person name="Kivenson V."/>
            <person name="Peng X."/>
            <person name="Tan Y."/>
            <person name="Valentine D.L."/>
            <person name="O'Malley M.A."/>
        </authorList>
    </citation>
    <scope>NUCLEOTIDE SEQUENCE [LARGE SCALE GENOMIC DNA]</scope>
    <source>
        <strain evidence="19 20">M.o.H.</strain>
    </source>
</reference>
<comment type="subcellular location">
    <subcellularLocation>
        <location evidence="1">Cell membrane</location>
        <topology evidence="1">Multi-pass membrane protein</topology>
    </subcellularLocation>
</comment>
<dbReference type="AlphaFoldDB" id="A0A2A2H9R0"/>
<dbReference type="SMART" id="SM00116">
    <property type="entry name" value="CBS"/>
    <property type="match status" value="2"/>
</dbReference>
<feature type="domain" description="CBS" evidence="18">
    <location>
        <begin position="243"/>
        <end position="298"/>
    </location>
</feature>
<comment type="similarity">
    <text evidence="2 14">Belongs to the peptidase M50B family.</text>
</comment>
<dbReference type="RefSeq" id="WP_069583571.1">
    <property type="nucleotide sequence ID" value="NZ_LMVM01000001.1"/>
</dbReference>
<evidence type="ECO:0000256" key="15">
    <source>
        <dbReference type="PIRSR" id="PIRSR006404-1"/>
    </source>
</evidence>
<keyword evidence="20" id="KW-1185">Reference proteome</keyword>
<comment type="caution">
    <text evidence="14">Lacks conserved residue(s) required for the propagation of feature annotation.</text>
</comment>
<dbReference type="GO" id="GO:0005886">
    <property type="term" value="C:plasma membrane"/>
    <property type="evidence" value="ECO:0007669"/>
    <property type="project" value="UniProtKB-SubCell"/>
</dbReference>
<dbReference type="InterPro" id="IPR008915">
    <property type="entry name" value="Peptidase_M50"/>
</dbReference>
<evidence type="ECO:0000256" key="13">
    <source>
        <dbReference type="ARBA" id="ARBA00023136"/>
    </source>
</evidence>
<keyword evidence="6 14" id="KW-0479">Metal-binding</keyword>
<keyword evidence="9 14" id="KW-0862">Zinc</keyword>
<dbReference type="EMBL" id="LMVM01000001">
    <property type="protein sequence ID" value="PAV06127.1"/>
    <property type="molecule type" value="Genomic_DNA"/>
</dbReference>
<comment type="caution">
    <text evidence="19">The sequence shown here is derived from an EMBL/GenBank/DDBJ whole genome shotgun (WGS) entry which is preliminary data.</text>
</comment>
<evidence type="ECO:0000259" key="18">
    <source>
        <dbReference type="PROSITE" id="PS51371"/>
    </source>
</evidence>
<dbReference type="SUPFAM" id="SSF54631">
    <property type="entry name" value="CBS-domain pair"/>
    <property type="match status" value="1"/>
</dbReference>
<dbReference type="Pfam" id="PF02163">
    <property type="entry name" value="Peptidase_M50"/>
    <property type="match status" value="1"/>
</dbReference>
<dbReference type="OrthoDB" id="12044at2157"/>
<evidence type="ECO:0000256" key="2">
    <source>
        <dbReference type="ARBA" id="ARBA00007931"/>
    </source>
</evidence>
<keyword evidence="5 14" id="KW-0812">Transmembrane</keyword>
<evidence type="ECO:0000256" key="8">
    <source>
        <dbReference type="ARBA" id="ARBA00022801"/>
    </source>
</evidence>
<dbReference type="CDD" id="cd06164">
    <property type="entry name" value="S2P-M50_SpoIVFB_CBS"/>
    <property type="match status" value="1"/>
</dbReference>
<sequence>MKSSFKIFRAFGIPVELHISFLLLMLFIYVIAFLGIISVYIAFLITLLFVTVVVHELSHSYIAKRYGVKVGKIVLLPIGGVSAMEEIPKDPDKELKIAAAGPLANLLIAFACFIGLLIIGGVGSLTLESFFISNTPSADLSLFLANFLGVNLVLGLFNLLPAFPMDGGRVLRAFFAKRMSYSKATKAAASVGKQFAILMVILGIFFNFILILIAIFIYLGADQEYKNVMISSKLEGIKVRDIMTKDVNTLTPDTSVSEALNTMFKQRHMGYPVEDHGELAGIVTFDDISKIPENQRDTPIGNIMTKKLILANPEEPAMNTLEKITKNNIGRLPVIENGNLVGIISKTDIMRVLEVLDTKPLE</sequence>
<keyword evidence="12 17" id="KW-0129">CBS domain</keyword>
<dbReference type="GO" id="GO:0006508">
    <property type="term" value="P:proteolysis"/>
    <property type="evidence" value="ECO:0007669"/>
    <property type="project" value="UniProtKB-KW"/>
</dbReference>
<feature type="binding site" evidence="16">
    <location>
        <position position="166"/>
    </location>
    <ligand>
        <name>Zn(2+)</name>
        <dbReference type="ChEBI" id="CHEBI:29105"/>
        <note>catalytic</note>
    </ligand>
</feature>
<evidence type="ECO:0000313" key="19">
    <source>
        <dbReference type="EMBL" id="PAV06127.1"/>
    </source>
</evidence>
<dbReference type="PROSITE" id="PS51371">
    <property type="entry name" value="CBS"/>
    <property type="match status" value="2"/>
</dbReference>
<feature type="binding site" evidence="16">
    <location>
        <position position="59"/>
    </location>
    <ligand>
        <name>Zn(2+)</name>
        <dbReference type="ChEBI" id="CHEBI:29105"/>
        <note>catalytic</note>
    </ligand>
</feature>
<comment type="cofactor">
    <cofactor evidence="14 16">
        <name>Zn(2+)</name>
        <dbReference type="ChEBI" id="CHEBI:29105"/>
    </cofactor>
    <text evidence="14 16">Binds 1 zinc ion per subunit.</text>
</comment>
<evidence type="ECO:0000256" key="11">
    <source>
        <dbReference type="ARBA" id="ARBA00023049"/>
    </source>
</evidence>
<dbReference type="PANTHER" id="PTHR39188">
    <property type="entry name" value="MEMBRANE-ASSOCIATED ZINC METALLOPROTEASE M50B"/>
    <property type="match status" value="1"/>
</dbReference>
<evidence type="ECO:0000256" key="6">
    <source>
        <dbReference type="ARBA" id="ARBA00022723"/>
    </source>
</evidence>
<name>A0A2A2H9R0_METBR</name>
<dbReference type="GO" id="GO:0046872">
    <property type="term" value="F:metal ion binding"/>
    <property type="evidence" value="ECO:0007669"/>
    <property type="project" value="UniProtKB-UniRule"/>
</dbReference>
<keyword evidence="8 14" id="KW-0378">Hydrolase</keyword>
<dbReference type="InterPro" id="IPR016483">
    <property type="entry name" value="UCP006404_Pept_M50_CBS"/>
</dbReference>
<accession>A0A2A2H9R0</accession>
<evidence type="ECO:0000256" key="12">
    <source>
        <dbReference type="ARBA" id="ARBA00023122"/>
    </source>
</evidence>
<feature type="transmembrane region" description="Helical" evidence="14">
    <location>
        <begin position="97"/>
        <end position="122"/>
    </location>
</feature>
<feature type="active site" evidence="15">
    <location>
        <position position="56"/>
    </location>
</feature>
<evidence type="ECO:0000256" key="14">
    <source>
        <dbReference type="PIRNR" id="PIRNR006404"/>
    </source>
</evidence>
<keyword evidence="13 14" id="KW-0472">Membrane</keyword>
<dbReference type="PIRSF" id="PIRSF006404">
    <property type="entry name" value="UCP006404_Pept_M50_CBS"/>
    <property type="match status" value="1"/>
</dbReference>
<evidence type="ECO:0000256" key="4">
    <source>
        <dbReference type="ARBA" id="ARBA00022670"/>
    </source>
</evidence>
<evidence type="ECO:0000256" key="3">
    <source>
        <dbReference type="ARBA" id="ARBA00022475"/>
    </source>
</evidence>
<keyword evidence="4 14" id="KW-0645">Protease</keyword>
<feature type="transmembrane region" description="Helical" evidence="14">
    <location>
        <begin position="21"/>
        <end position="54"/>
    </location>
</feature>
<evidence type="ECO:0000256" key="1">
    <source>
        <dbReference type="ARBA" id="ARBA00004651"/>
    </source>
</evidence>
<dbReference type="Pfam" id="PF00571">
    <property type="entry name" value="CBS"/>
    <property type="match status" value="2"/>
</dbReference>
<feature type="transmembrane region" description="Helical" evidence="14">
    <location>
        <begin position="142"/>
        <end position="163"/>
    </location>
</feature>
<evidence type="ECO:0000313" key="20">
    <source>
        <dbReference type="Proteomes" id="UP000217784"/>
    </source>
</evidence>
<keyword evidence="3" id="KW-1003">Cell membrane</keyword>
<dbReference type="CDD" id="cd04801">
    <property type="entry name" value="CBS_pair_peptidase_M50"/>
    <property type="match status" value="1"/>
</dbReference>
<evidence type="ECO:0000256" key="17">
    <source>
        <dbReference type="PROSITE-ProRule" id="PRU00703"/>
    </source>
</evidence>
<keyword evidence="10 14" id="KW-1133">Transmembrane helix</keyword>